<evidence type="ECO:0000313" key="3">
    <source>
        <dbReference type="Proteomes" id="UP000218676"/>
    </source>
</evidence>
<organism evidence="1 3">
    <name type="scientific">Photobacterium damsela subsp. piscicida</name>
    <name type="common">Pasteurella piscicida</name>
    <dbReference type="NCBI Taxonomy" id="38294"/>
    <lineage>
        <taxon>Bacteria</taxon>
        <taxon>Pseudomonadati</taxon>
        <taxon>Pseudomonadota</taxon>
        <taxon>Gammaproteobacteria</taxon>
        <taxon>Vibrionales</taxon>
        <taxon>Vibrionaceae</taxon>
        <taxon>Photobacterium</taxon>
    </lineage>
</organism>
<dbReference type="AlphaFoldDB" id="A0A1V1VBB5"/>
<dbReference type="Pfam" id="PF12321">
    <property type="entry name" value="DUF3634"/>
    <property type="match status" value="1"/>
</dbReference>
<dbReference type="Proteomes" id="UP000218676">
    <property type="component" value="Chromosome 1"/>
</dbReference>
<evidence type="ECO:0000313" key="1">
    <source>
        <dbReference type="EMBL" id="BAX52930.1"/>
    </source>
</evidence>
<gene>
    <name evidence="2" type="ORF">IC627_08065</name>
    <name evidence="1" type="ORF">PDPUS_1_01556</name>
</gene>
<proteinExistence type="predicted"/>
<reference evidence="3" key="2">
    <citation type="submission" date="2017-05" db="EMBL/GenBank/DDBJ databases">
        <title>Whole genome sequence of fish pathogenic bacteria, Photobacterium damselae subsp. piscicida, strain 91-197, isolated from hybrid striped bass (Morone sp.) in USA.</title>
        <authorList>
            <person name="Teru Y."/>
            <person name="Hikima J."/>
            <person name="Kono T."/>
            <person name="Sakai M."/>
            <person name="Takano T."/>
            <person name="Hawke J.P."/>
            <person name="Takeyama H."/>
            <person name="Aoki T."/>
        </authorList>
    </citation>
    <scope>NUCLEOTIDE SEQUENCE [LARGE SCALE GENOMIC DNA]</scope>
    <source>
        <strain evidence="3">91-197</strain>
    </source>
</reference>
<evidence type="ECO:0000313" key="2">
    <source>
        <dbReference type="EMBL" id="QOD55339.1"/>
    </source>
</evidence>
<name>A0A1V1VBB5_PHODP</name>
<dbReference type="Proteomes" id="UP000516656">
    <property type="component" value="Chromosome 1"/>
</dbReference>
<accession>A0A1V1VBB5</accession>
<dbReference type="InterPro" id="IPR022090">
    <property type="entry name" value="DUF3634"/>
</dbReference>
<reference evidence="1" key="1">
    <citation type="journal article" date="2017" name="Genome Announc.">
        <title>Whole-Genome Sequence of Photobacterium damselae subsp. piscicida Strain 91-197, Isolated from Hybrid Striped Bass (Morone sp.) in the United States.</title>
        <authorList>
            <person name="Teru Y."/>
            <person name="Hikima J."/>
            <person name="Kono T."/>
            <person name="Sakai M."/>
            <person name="Takano T."/>
            <person name="Hawke J.P."/>
            <person name="Takeyama H."/>
            <person name="Aoki T."/>
        </authorList>
    </citation>
    <scope>NUCLEOTIDE SEQUENCE</scope>
    <source>
        <strain evidence="1">91-197</strain>
    </source>
</reference>
<dbReference type="RefSeq" id="WP_069530656.1">
    <property type="nucleotide sequence ID" value="NZ_AP018045.1"/>
</dbReference>
<protein>
    <submittedName>
        <fullName evidence="2">DUF3634 family protein</fullName>
    </submittedName>
</protein>
<dbReference type="EMBL" id="CP061854">
    <property type="protein sequence ID" value="QOD55339.1"/>
    <property type="molecule type" value="Genomic_DNA"/>
</dbReference>
<sequence length="101" mass="11747">MEYVILLAVVVIFIVFKDRPIMRLKFKQGELVEEKGQIPNGFRQACKDIGHKMPFDGVVKVYKTRFQTKLVFSKQIPSKVKQRINNVFPHSINTKKQGKRA</sequence>
<dbReference type="EMBL" id="AP018045">
    <property type="protein sequence ID" value="BAX52930.1"/>
    <property type="molecule type" value="Genomic_DNA"/>
</dbReference>
<reference evidence="2 4" key="3">
    <citation type="submission" date="2020-09" db="EMBL/GenBank/DDBJ databases">
        <title>Complete, closed and curated genome sequences of Photobacterium damselae subsp. piscicida isolates from Australia indicate localised evolution and additional plasmid-borne pathogenicity mechanisms.</title>
        <authorList>
            <person name="Baseggio L."/>
            <person name="Silayeva O."/>
            <person name="Buller N."/>
            <person name="Landos M."/>
            <person name="Engelstaedter J."/>
            <person name="Barnes A.C."/>
        </authorList>
    </citation>
    <scope>NUCLEOTIDE SEQUENCE [LARGE SCALE GENOMIC DNA]</scope>
    <source>
        <strain evidence="2 4">AS-16-0540-1</strain>
    </source>
</reference>
<evidence type="ECO:0000313" key="4">
    <source>
        <dbReference type="Proteomes" id="UP000516656"/>
    </source>
</evidence>